<sequence length="335" mass="34578">MPTPPPETSRRPPPPRSRRRPTGPRWRTSWAEASGPPPSRISAGAAISIASAASIPAGSVVGGIVDRVGAQRVLQVANLAQGVGFAAYLVVDSFTGVLLSTVLVSVGRTAFWGSFGATVAVISRPGERGLWFGFLGALRNVGFALGGLVSGLAISIGTETAYAAIVVANAVSYALAYLLLRAVPNTVVHSTYDAGERREGWGVVLRDRRYGLLVLTQAAFSMSMMALNFAMPIYATETLGLPGWVAGALFTINTVMVGCGQGLLVRSLTGRVRNRVLLVANLAFAASYVVLLGATRASVVAATLLVLGGVAIYSPGEMLGGPVLADTGASSPDLV</sequence>
<dbReference type="GO" id="GO:0022857">
    <property type="term" value="F:transmembrane transporter activity"/>
    <property type="evidence" value="ECO:0007669"/>
    <property type="project" value="InterPro"/>
</dbReference>
<evidence type="ECO:0000256" key="5">
    <source>
        <dbReference type="ARBA" id="ARBA00022989"/>
    </source>
</evidence>
<dbReference type="Pfam" id="PF07690">
    <property type="entry name" value="MFS_1"/>
    <property type="match status" value="1"/>
</dbReference>
<evidence type="ECO:0000256" key="8">
    <source>
        <dbReference type="SAM" id="Phobius"/>
    </source>
</evidence>
<dbReference type="PANTHER" id="PTHR23517">
    <property type="entry name" value="RESISTANCE PROTEIN MDTM, PUTATIVE-RELATED-RELATED"/>
    <property type="match status" value="1"/>
</dbReference>
<dbReference type="InterPro" id="IPR036259">
    <property type="entry name" value="MFS_trans_sf"/>
</dbReference>
<accession>A0A4Q4ZCI0</accession>
<protein>
    <submittedName>
        <fullName evidence="9">MFS transporter</fullName>
    </submittedName>
</protein>
<evidence type="ECO:0000256" key="2">
    <source>
        <dbReference type="ARBA" id="ARBA00022448"/>
    </source>
</evidence>
<dbReference type="InterPro" id="IPR011701">
    <property type="entry name" value="MFS"/>
</dbReference>
<keyword evidence="5 8" id="KW-1133">Transmembrane helix</keyword>
<dbReference type="EMBL" id="SDKM01000015">
    <property type="protein sequence ID" value="RYP85693.1"/>
    <property type="molecule type" value="Genomic_DNA"/>
</dbReference>
<dbReference type="PANTHER" id="PTHR23517:SF2">
    <property type="entry name" value="MULTIDRUG RESISTANCE PROTEIN MDTH"/>
    <property type="match status" value="1"/>
</dbReference>
<evidence type="ECO:0000256" key="6">
    <source>
        <dbReference type="ARBA" id="ARBA00023136"/>
    </source>
</evidence>
<feature type="transmembrane region" description="Helical" evidence="8">
    <location>
        <begin position="276"/>
        <end position="293"/>
    </location>
</feature>
<keyword evidence="10" id="KW-1185">Reference proteome</keyword>
<dbReference type="Gene3D" id="1.20.1250.20">
    <property type="entry name" value="MFS general substrate transporter like domains"/>
    <property type="match status" value="1"/>
</dbReference>
<dbReference type="GO" id="GO:0005886">
    <property type="term" value="C:plasma membrane"/>
    <property type="evidence" value="ECO:0007669"/>
    <property type="project" value="UniProtKB-SubCell"/>
</dbReference>
<dbReference type="AlphaFoldDB" id="A0A4Q4ZCI0"/>
<dbReference type="OrthoDB" id="5379144at2"/>
<evidence type="ECO:0000313" key="10">
    <source>
        <dbReference type="Proteomes" id="UP000295198"/>
    </source>
</evidence>
<evidence type="ECO:0000256" key="3">
    <source>
        <dbReference type="ARBA" id="ARBA00022475"/>
    </source>
</evidence>
<gene>
    <name evidence="9" type="ORF">EKO23_11860</name>
</gene>
<feature type="transmembrane region" description="Helical" evidence="8">
    <location>
        <begin position="212"/>
        <end position="235"/>
    </location>
</feature>
<name>A0A4Q4ZCI0_9ACTN</name>
<feature type="transmembrane region" description="Helical" evidence="8">
    <location>
        <begin position="160"/>
        <end position="180"/>
    </location>
</feature>
<evidence type="ECO:0000256" key="4">
    <source>
        <dbReference type="ARBA" id="ARBA00022692"/>
    </source>
</evidence>
<keyword evidence="4 8" id="KW-0812">Transmembrane</keyword>
<dbReference type="Proteomes" id="UP000295198">
    <property type="component" value="Unassembled WGS sequence"/>
</dbReference>
<feature type="transmembrane region" description="Helical" evidence="8">
    <location>
        <begin position="129"/>
        <end position="154"/>
    </location>
</feature>
<keyword evidence="3" id="KW-1003">Cell membrane</keyword>
<reference evidence="9 10" key="1">
    <citation type="submission" date="2019-01" db="EMBL/GenBank/DDBJ databases">
        <title>Nocardioides guangzhouensis sp. nov., an actinobacterium isolated from soil.</title>
        <authorList>
            <person name="Fu Y."/>
            <person name="Cai Y."/>
            <person name="Lin Z."/>
            <person name="Chen P."/>
        </authorList>
    </citation>
    <scope>NUCLEOTIDE SEQUENCE [LARGE SCALE GENOMIC DNA]</scope>
    <source>
        <strain evidence="9 10">130</strain>
    </source>
</reference>
<comment type="subcellular location">
    <subcellularLocation>
        <location evidence="1">Cell membrane</location>
        <topology evidence="1">Multi-pass membrane protein</topology>
    </subcellularLocation>
</comment>
<feature type="transmembrane region" description="Helical" evidence="8">
    <location>
        <begin position="41"/>
        <end position="61"/>
    </location>
</feature>
<proteinExistence type="predicted"/>
<feature type="region of interest" description="Disordered" evidence="7">
    <location>
        <begin position="1"/>
        <end position="38"/>
    </location>
</feature>
<feature type="transmembrane region" description="Helical" evidence="8">
    <location>
        <begin position="73"/>
        <end position="91"/>
    </location>
</feature>
<feature type="transmembrane region" description="Helical" evidence="8">
    <location>
        <begin position="241"/>
        <end position="264"/>
    </location>
</feature>
<comment type="caution">
    <text evidence="9">The sequence shown here is derived from an EMBL/GenBank/DDBJ whole genome shotgun (WGS) entry which is preliminary data.</text>
</comment>
<organism evidence="9 10">
    <name type="scientific">Nocardioides guangzhouensis</name>
    <dbReference type="NCBI Taxonomy" id="2497878"/>
    <lineage>
        <taxon>Bacteria</taxon>
        <taxon>Bacillati</taxon>
        <taxon>Actinomycetota</taxon>
        <taxon>Actinomycetes</taxon>
        <taxon>Propionibacteriales</taxon>
        <taxon>Nocardioidaceae</taxon>
        <taxon>Nocardioides</taxon>
    </lineage>
</organism>
<dbReference type="InterPro" id="IPR050171">
    <property type="entry name" value="MFS_Transporters"/>
</dbReference>
<evidence type="ECO:0000256" key="7">
    <source>
        <dbReference type="SAM" id="MobiDB-lite"/>
    </source>
</evidence>
<feature type="compositionally biased region" description="Pro residues" evidence="7">
    <location>
        <begin position="1"/>
        <end position="15"/>
    </location>
</feature>
<feature type="transmembrane region" description="Helical" evidence="8">
    <location>
        <begin position="97"/>
        <end position="122"/>
    </location>
</feature>
<keyword evidence="6 8" id="KW-0472">Membrane</keyword>
<keyword evidence="2" id="KW-0813">Transport</keyword>
<dbReference type="SUPFAM" id="SSF103473">
    <property type="entry name" value="MFS general substrate transporter"/>
    <property type="match status" value="1"/>
</dbReference>
<evidence type="ECO:0000313" key="9">
    <source>
        <dbReference type="EMBL" id="RYP85693.1"/>
    </source>
</evidence>
<evidence type="ECO:0000256" key="1">
    <source>
        <dbReference type="ARBA" id="ARBA00004651"/>
    </source>
</evidence>